<dbReference type="InterPro" id="IPR000210">
    <property type="entry name" value="BTB/POZ_dom"/>
</dbReference>
<name>A0A4Y2UCR2_ARAVE</name>
<dbReference type="OrthoDB" id="6437200at2759"/>
<dbReference type="PANTHER" id="PTHR24413">
    <property type="entry name" value="SPECKLE-TYPE POZ PROTEIN"/>
    <property type="match status" value="1"/>
</dbReference>
<dbReference type="Gene3D" id="3.30.710.10">
    <property type="entry name" value="Potassium Channel Kv1.1, Chain A"/>
    <property type="match status" value="1"/>
</dbReference>
<organism evidence="2 3">
    <name type="scientific">Araneus ventricosus</name>
    <name type="common">Orbweaver spider</name>
    <name type="synonym">Epeira ventricosa</name>
    <dbReference type="NCBI Taxonomy" id="182803"/>
    <lineage>
        <taxon>Eukaryota</taxon>
        <taxon>Metazoa</taxon>
        <taxon>Ecdysozoa</taxon>
        <taxon>Arthropoda</taxon>
        <taxon>Chelicerata</taxon>
        <taxon>Arachnida</taxon>
        <taxon>Araneae</taxon>
        <taxon>Araneomorphae</taxon>
        <taxon>Entelegynae</taxon>
        <taxon>Araneoidea</taxon>
        <taxon>Araneidae</taxon>
        <taxon>Araneus</taxon>
    </lineage>
</organism>
<dbReference type="EMBL" id="BGPR01035815">
    <property type="protein sequence ID" value="GBO10815.1"/>
    <property type="molecule type" value="Genomic_DNA"/>
</dbReference>
<sequence>MLLQKQVNGIRTRKSEPAFLVFLKGTDFWNEHKILSHNGELTLQYNVFRSEGSLHGNQKWTDSCFSPKNGATLSNDLKHLFQNRPANTTNLVIRADGKVLKAHKDVVCARSPVFSAMMSNNMNEKLCNVINIEEIDFKTINSFLTREHLNAVRDGRTRTVCKQQPRNIASPCMLETTGL</sequence>
<evidence type="ECO:0000313" key="2">
    <source>
        <dbReference type="EMBL" id="GBO10815.1"/>
    </source>
</evidence>
<dbReference type="InterPro" id="IPR011333">
    <property type="entry name" value="SKP1/BTB/POZ_sf"/>
</dbReference>
<evidence type="ECO:0000259" key="1">
    <source>
        <dbReference type="PROSITE" id="PS50097"/>
    </source>
</evidence>
<dbReference type="SUPFAM" id="SSF54695">
    <property type="entry name" value="POZ domain"/>
    <property type="match status" value="1"/>
</dbReference>
<evidence type="ECO:0000313" key="3">
    <source>
        <dbReference type="Proteomes" id="UP000499080"/>
    </source>
</evidence>
<accession>A0A4Y2UCR2</accession>
<proteinExistence type="predicted"/>
<feature type="domain" description="BTB" evidence="1">
    <location>
        <begin position="89"/>
        <end position="144"/>
    </location>
</feature>
<reference evidence="2 3" key="1">
    <citation type="journal article" date="2019" name="Sci. Rep.">
        <title>Orb-weaving spider Araneus ventricosus genome elucidates the spidroin gene catalogue.</title>
        <authorList>
            <person name="Kono N."/>
            <person name="Nakamura H."/>
            <person name="Ohtoshi R."/>
            <person name="Moran D.A.P."/>
            <person name="Shinohara A."/>
            <person name="Yoshida Y."/>
            <person name="Fujiwara M."/>
            <person name="Mori M."/>
            <person name="Tomita M."/>
            <person name="Arakawa K."/>
        </authorList>
    </citation>
    <scope>NUCLEOTIDE SEQUENCE [LARGE SCALE GENOMIC DNA]</scope>
</reference>
<keyword evidence="3" id="KW-1185">Reference proteome</keyword>
<gene>
    <name evidence="2" type="ORF">AVEN_64739_1</name>
</gene>
<dbReference type="Pfam" id="PF00651">
    <property type="entry name" value="BTB"/>
    <property type="match status" value="1"/>
</dbReference>
<dbReference type="Proteomes" id="UP000499080">
    <property type="component" value="Unassembled WGS sequence"/>
</dbReference>
<protein>
    <recommendedName>
        <fullName evidence="1">BTB domain-containing protein</fullName>
    </recommendedName>
</protein>
<comment type="caution">
    <text evidence="2">The sequence shown here is derived from an EMBL/GenBank/DDBJ whole genome shotgun (WGS) entry which is preliminary data.</text>
</comment>
<dbReference type="AlphaFoldDB" id="A0A4Y2UCR2"/>
<dbReference type="PROSITE" id="PS50097">
    <property type="entry name" value="BTB"/>
    <property type="match status" value="1"/>
</dbReference>
<dbReference type="CDD" id="cd18186">
    <property type="entry name" value="BTB_POZ_ZBTB_KLHL-like"/>
    <property type="match status" value="1"/>
</dbReference>